<evidence type="ECO:0000256" key="4">
    <source>
        <dbReference type="SAM" id="MobiDB-lite"/>
    </source>
</evidence>
<dbReference type="CDD" id="cd17917">
    <property type="entry name" value="DEXHc_RHA-like"/>
    <property type="match status" value="1"/>
</dbReference>
<reference evidence="8" key="1">
    <citation type="submission" date="2021-02" db="EMBL/GenBank/DDBJ databases">
        <authorList>
            <person name="Dougan E. K."/>
            <person name="Rhodes N."/>
            <person name="Thang M."/>
            <person name="Chan C."/>
        </authorList>
    </citation>
    <scope>NUCLEOTIDE SEQUENCE</scope>
</reference>
<dbReference type="SUPFAM" id="SSF52540">
    <property type="entry name" value="P-loop containing nucleoside triphosphate hydrolases"/>
    <property type="match status" value="1"/>
</dbReference>
<protein>
    <recommendedName>
        <fullName evidence="10">ATP-dependent RNA helicase A</fullName>
    </recommendedName>
</protein>
<dbReference type="PROSITE" id="PS00028">
    <property type="entry name" value="ZINC_FINGER_C2H2_1"/>
    <property type="match status" value="1"/>
</dbReference>
<feature type="compositionally biased region" description="Basic residues" evidence="4">
    <location>
        <begin position="759"/>
        <end position="771"/>
    </location>
</feature>
<dbReference type="GO" id="GO:0008270">
    <property type="term" value="F:zinc ion binding"/>
    <property type="evidence" value="ECO:0007669"/>
    <property type="project" value="UniProtKB-KW"/>
</dbReference>
<evidence type="ECO:0000259" key="5">
    <source>
        <dbReference type="PROSITE" id="PS50157"/>
    </source>
</evidence>
<evidence type="ECO:0000256" key="2">
    <source>
        <dbReference type="ARBA" id="ARBA00022840"/>
    </source>
</evidence>
<dbReference type="Gene3D" id="3.40.50.300">
    <property type="entry name" value="P-loop containing nucleotide triphosphate hydrolases"/>
    <property type="match status" value="2"/>
</dbReference>
<dbReference type="GO" id="GO:0004386">
    <property type="term" value="F:helicase activity"/>
    <property type="evidence" value="ECO:0007669"/>
    <property type="project" value="TreeGrafter"/>
</dbReference>
<comment type="caution">
    <text evidence="8">The sequence shown here is derived from an EMBL/GenBank/DDBJ whole genome shotgun (WGS) entry which is preliminary data.</text>
</comment>
<dbReference type="PROSITE" id="PS51192">
    <property type="entry name" value="HELICASE_ATP_BIND_1"/>
    <property type="match status" value="1"/>
</dbReference>
<keyword evidence="1" id="KW-0547">Nucleotide-binding</keyword>
<gene>
    <name evidence="8" type="ORF">PGLA1383_LOCUS31042</name>
</gene>
<dbReference type="PROSITE" id="PS51194">
    <property type="entry name" value="HELICASE_CTER"/>
    <property type="match status" value="1"/>
</dbReference>
<dbReference type="CDD" id="cd18791">
    <property type="entry name" value="SF2_C_RHA"/>
    <property type="match status" value="1"/>
</dbReference>
<evidence type="ECO:0008006" key="10">
    <source>
        <dbReference type="Google" id="ProtNLM"/>
    </source>
</evidence>
<feature type="compositionally biased region" description="Gly residues" evidence="4">
    <location>
        <begin position="569"/>
        <end position="578"/>
    </location>
</feature>
<organism evidence="8 9">
    <name type="scientific">Polarella glacialis</name>
    <name type="common">Dinoflagellate</name>
    <dbReference type="NCBI Taxonomy" id="89957"/>
    <lineage>
        <taxon>Eukaryota</taxon>
        <taxon>Sar</taxon>
        <taxon>Alveolata</taxon>
        <taxon>Dinophyceae</taxon>
        <taxon>Suessiales</taxon>
        <taxon>Suessiaceae</taxon>
        <taxon>Polarella</taxon>
    </lineage>
</organism>
<dbReference type="InterPro" id="IPR013087">
    <property type="entry name" value="Znf_C2H2_type"/>
</dbReference>
<dbReference type="PANTHER" id="PTHR18934:SF145">
    <property type="entry name" value="ATP-DEPENDENT RNA HELICASE DHX57-RELATED"/>
    <property type="match status" value="1"/>
</dbReference>
<feature type="region of interest" description="Disordered" evidence="4">
    <location>
        <begin position="919"/>
        <end position="1007"/>
    </location>
</feature>
<feature type="region of interest" description="Disordered" evidence="4">
    <location>
        <begin position="318"/>
        <end position="352"/>
    </location>
</feature>
<evidence type="ECO:0000313" key="8">
    <source>
        <dbReference type="EMBL" id="CAE8613267.1"/>
    </source>
</evidence>
<evidence type="ECO:0000256" key="1">
    <source>
        <dbReference type="ARBA" id="ARBA00022741"/>
    </source>
</evidence>
<evidence type="ECO:0000313" key="9">
    <source>
        <dbReference type="Proteomes" id="UP000654075"/>
    </source>
</evidence>
<dbReference type="Pfam" id="PF00271">
    <property type="entry name" value="Helicase_C"/>
    <property type="match status" value="1"/>
</dbReference>
<dbReference type="EMBL" id="CAJNNV010025229">
    <property type="protein sequence ID" value="CAE8613267.1"/>
    <property type="molecule type" value="Genomic_DNA"/>
</dbReference>
<feature type="region of interest" description="Disordered" evidence="4">
    <location>
        <begin position="749"/>
        <end position="905"/>
    </location>
</feature>
<dbReference type="PANTHER" id="PTHR18934">
    <property type="entry name" value="ATP-DEPENDENT RNA HELICASE"/>
    <property type="match status" value="1"/>
</dbReference>
<keyword evidence="3" id="KW-0862">Zinc</keyword>
<dbReference type="OrthoDB" id="434044at2759"/>
<keyword evidence="2" id="KW-0067">ATP-binding</keyword>
<feature type="region of interest" description="Disordered" evidence="4">
    <location>
        <begin position="2449"/>
        <end position="2481"/>
    </location>
</feature>
<dbReference type="Pfam" id="PF00270">
    <property type="entry name" value="DEAD"/>
    <property type="match status" value="1"/>
</dbReference>
<dbReference type="PROSITE" id="PS50157">
    <property type="entry name" value="ZINC_FINGER_C2H2_2"/>
    <property type="match status" value="1"/>
</dbReference>
<sequence length="2656" mass="286052">MSYLCSLTTLAAAHPDLPGQWGAWLPVWWPSKCKPVRSCSSSAPVPPGCARDSPGSPAVRAGLAIALWVGGRRLARRRSRVPLSQGFGLFELPEGGAPGGLDATKHDELLVDFEGLVLWLGKLSCQAGEFILDYRALDRRLTRLLRRLRARGVELRFLSAGSPNSSTDSTLTDATDLPPALVQDQVRATLWRHGARLHHCSVSADQLLQSLASEFPAVPVLSRGLDGALLISGSTFLKKQEELELLALTSPNQSRREKLAMVGRDPDTEAQATSGGSVVEAAVASAEARGLVTCTTTCSGRLWSAHASQSEQLSVQLLAGSPGPAARRASAEGLDQEEAGSLPEQDQQHPKSPEPLLVAMRRELPVGTRAWLLERALRLASLGDDSWPEQWAELAKQLLLRAKASRVSEAAGLVSDTAELVVADPGSNFGIAAATAGFLAVQAASTGSPLLPEELEALAWTVEFSKPGRQARELRAAVNEILDDLTQSSSEPEAESPESSVAGADARLDVADAFQETLSNAGHLGWLLGVAQPWLLEPRQSFDEALFRRLLAAFLPSSGGAAELRRRLGGAGGPGGGIRSVQSPGRLKRPGQLARPATETTVVGAGLAATRAARLARLLACTSPLAGDDEREEEEKLVDLRAREEELQREVLAPPRQQLAVEPWSAEADGVSADVADDAEDLSVRASTLADSADTSADEIADKSSSAGAPMAISTSQPRQADAPPGSNWYVPQKPVFIAAPQPVTAADLATDLQPQTTGKKKKKKKKKKTKKPQESAEAKAGPIDGSTSNNLAQKVAEEQGKAKPGGTGSSNLAQKVAEKQGKAKPGGPASSNPSQKVAEKQGKAKSGGSASSNLAQEVSDKVKSAAPQEARAQTASELVPGGGKACAQCGARQSKDNFSKNQWSLKEGLRKCKTCVGTENQGKAKPEKPEPSNPSQKVAEKQGKAKPGGPASSNPSQKVAEKLGNAKPGGPASNLAQKVAEKLGKAKPVQEAEPRAKQTDSVSKRGGFAEAYDDLWNSARQDQDLAWDPERKASIASDQAWDDLDMEQAWPEDLARAGKPASIASNQAWADNYQIFLEDLAREGKPASIASDQAWAELDIEKTWPEDLARAVKPASIASDQAWAELDMEQTWPEDLAWAVKPASIASDQAWAELDMDQTWPEDLTRAVKPASIATDQAWAELDMEQTWPEDLARAVKPASIATDQAWAELDMEQTWPEDLARAVKPASIASDQAWAELDMEQTWPEDLARAVKPASIATDQAWAELDMEQTWPEDLARAVKPASIAASDQAWAELDMEQTWPEDLARAVKPELEDQEDEEELEEELRRQMEEELLPRLQNLSKEPLPIEAWREEISRRVRQQRVTVLVGATGCGKSTKLPQYLVDEPGARVLVTQPRRMAAVEIARRVASERGEALGQNVGYRIGGETLLGSGKLQFATIGYVLAWFLGKPEAFSTFTHIVIDEVHERSADMELFLLLTKLLMHFFKGPKVILMSATIQAEVFTKYFLDFIDEQSMAPVVVPGRTFPVREVYLDELVEETEWCHSLPRTALDGAADAVKAYEEACEGNKASGKPAMKPGLAELALRLVPLLAKPDSTLLVFLPGLAEIGSLSNLFSSLEVSPPSSGAAGRYKVFVMHSTVPRSEQAVLASNIAESSLTLPDVTAVIDFGLHREVTHDAKQGLSSLSLAWCSQAKQRAGRAGRTQPGIAVRLFPRRFFKELCTEKMPEYDTPEILRTSLSKLFLRAKKLSKAGAPRIGRRLTAATETLFDLFLLSLQVLLRQAARSGDAKIPLLDDGLELDLKSAQAILGKRARARWGGVAVKILELAAAGALAAEDEAAEVTSLGLFVEGLPLEIGLCRLIWLGSLYGCVVEATIMAAACSSADPFTSPSRRFFKFDEEFVSELRRSWLSRSRCDGGHFSEPIMWLRLFCHWAKRFESQWAGINKGSGKGGGAGSSGLSKKASRAASCSALAEEVDVDPRRMQSFITSVEDLAERVLRLPLPGGAAAAKTASQDLERLLRLLGKSSRDADATPVELFRTEESLLRMILAAAFSNQLLVGRRFMDQLRGPPKKKAGPPSGLSGLNALGAGLKEDSEEDTETGKAPADGSSWNGGMSEQDFDFSEADSEEAETEVEEEDLDDVEDLEEIAEVAEASDAGGKKMLWQEARDEMLDAVNALPLKGRKTWQRVLVARLKPSNGKEKDSSRGAIAMARVATNMEKLCGRQPLYVARKDEKSKFASVCFSPDPSSKMKDVAAGPSAAKEPLLAGASSDASLAYMFSEGGPMFDLDGELMARPASPYQLTFFLPERGTTAEEDKQKLVRGVFDVRNPVGFACHVHNGDDFFCTAADVQLTESRMSLRSSGSTIFKAAQLVFALANLCPTRSSLSFRLGRGPAGDGPPGAEEYITAIKVLGWEVSLLGDDRGRGGGLPAQATLEALGRVRESLREALCTSPDGDEADDEGAGNQRRRLRKVSSDKSSPQEELKALLDLVSAATQNATAVAANAQSTPLATTRLRRRTAGKASPWAEAELIGEASGAVDHLRAFGLTARRSAADFSDRRKRPTKPKEEKAVDSFEPLVLAKPNYRCPVCQEIFRSRSACRDHLKSTGHAKCEPGQSWNKVVQELCLEGETSPETEMAYWTATLGAAFGQEDFESL</sequence>
<feature type="region of interest" description="Disordered" evidence="4">
    <location>
        <begin position="568"/>
        <end position="594"/>
    </location>
</feature>
<keyword evidence="9" id="KW-1185">Reference proteome</keyword>
<evidence type="ECO:0000259" key="7">
    <source>
        <dbReference type="PROSITE" id="PS51194"/>
    </source>
</evidence>
<keyword evidence="3" id="KW-0479">Metal-binding</keyword>
<dbReference type="GO" id="GO:0003723">
    <property type="term" value="F:RNA binding"/>
    <property type="evidence" value="ECO:0007669"/>
    <property type="project" value="TreeGrafter"/>
</dbReference>
<dbReference type="SMART" id="SM00487">
    <property type="entry name" value="DEXDc"/>
    <property type="match status" value="1"/>
</dbReference>
<feature type="compositionally biased region" description="Basic and acidic residues" evidence="4">
    <location>
        <begin position="980"/>
        <end position="999"/>
    </location>
</feature>
<dbReference type="InterPro" id="IPR011545">
    <property type="entry name" value="DEAD/DEAH_box_helicase_dom"/>
</dbReference>
<dbReference type="InterPro" id="IPR014001">
    <property type="entry name" value="Helicase_ATP-bd"/>
</dbReference>
<evidence type="ECO:0000256" key="3">
    <source>
        <dbReference type="PROSITE-ProRule" id="PRU00042"/>
    </source>
</evidence>
<feature type="compositionally biased region" description="Polar residues" evidence="4">
    <location>
        <begin position="703"/>
        <end position="719"/>
    </location>
</feature>
<feature type="region of interest" description="Disordered" evidence="4">
    <location>
        <begin position="1038"/>
        <end position="1058"/>
    </location>
</feature>
<dbReference type="Gene3D" id="1.20.120.1080">
    <property type="match status" value="1"/>
</dbReference>
<dbReference type="InterPro" id="IPR027417">
    <property type="entry name" value="P-loop_NTPase"/>
</dbReference>
<feature type="compositionally biased region" description="Low complexity" evidence="4">
    <location>
        <begin position="2076"/>
        <end position="2087"/>
    </location>
</feature>
<dbReference type="Proteomes" id="UP000654075">
    <property type="component" value="Unassembled WGS sequence"/>
</dbReference>
<feature type="region of interest" description="Disordered" evidence="4">
    <location>
        <begin position="690"/>
        <end position="729"/>
    </location>
</feature>
<name>A0A813FMG1_POLGL</name>
<feature type="domain" description="C2H2-type" evidence="5">
    <location>
        <begin position="2585"/>
        <end position="2614"/>
    </location>
</feature>
<evidence type="ECO:0000259" key="6">
    <source>
        <dbReference type="PROSITE" id="PS51192"/>
    </source>
</evidence>
<dbReference type="GO" id="GO:0005524">
    <property type="term" value="F:ATP binding"/>
    <property type="evidence" value="ECO:0007669"/>
    <property type="project" value="UniProtKB-KW"/>
</dbReference>
<keyword evidence="3" id="KW-0863">Zinc-finger</keyword>
<feature type="domain" description="Helicase C-terminal" evidence="7">
    <location>
        <begin position="1587"/>
        <end position="1750"/>
    </location>
</feature>
<feature type="domain" description="Helicase ATP-binding" evidence="6">
    <location>
        <begin position="1357"/>
        <end position="1517"/>
    </location>
</feature>
<feature type="compositionally biased region" description="Acidic residues" evidence="4">
    <location>
        <begin position="2118"/>
        <end position="2143"/>
    </location>
</feature>
<feature type="region of interest" description="Disordered" evidence="4">
    <location>
        <begin position="2068"/>
        <end position="2087"/>
    </location>
</feature>
<dbReference type="InterPro" id="IPR001650">
    <property type="entry name" value="Helicase_C-like"/>
</dbReference>
<feature type="region of interest" description="Disordered" evidence="4">
    <location>
        <begin position="2092"/>
        <end position="2143"/>
    </location>
</feature>
<proteinExistence type="predicted"/>
<accession>A0A813FMG1</accession>